<reference evidence="3 4" key="1">
    <citation type="submission" date="2015-04" db="EMBL/GenBank/DDBJ databases">
        <authorList>
            <person name="Syromyatnikov M.Y."/>
            <person name="Popov V.N."/>
        </authorList>
    </citation>
    <scope>NUCLEOTIDE SEQUENCE [LARGE SCALE GENOMIC DNA]</scope>
    <source>
        <strain evidence="3">WF-38-12</strain>
    </source>
</reference>
<sequence>MYNFKLLAFAALICSSEVLAGKLQISTWNTKGGLDGKGGLEKLAAGTIPDKYDHLVLQHIHAWSGGTHTANQGGRSGNVYVVSVKDHKGDFVGVEGKTKATEENRALKSKINREIKEAEKQEAHHHGHGGGSPHGSHGSHGSHGHHGRDEVDEDVENLLDEDEATE</sequence>
<evidence type="ECO:0000256" key="2">
    <source>
        <dbReference type="SAM" id="SignalP"/>
    </source>
</evidence>
<feature type="compositionally biased region" description="Acidic residues" evidence="1">
    <location>
        <begin position="150"/>
        <end position="166"/>
    </location>
</feature>
<feature type="signal peptide" evidence="2">
    <location>
        <begin position="1"/>
        <end position="20"/>
    </location>
</feature>
<dbReference type="Proteomes" id="UP000054383">
    <property type="component" value="Unassembled WGS sequence"/>
</dbReference>
<evidence type="ECO:0000256" key="1">
    <source>
        <dbReference type="SAM" id="MobiDB-lite"/>
    </source>
</evidence>
<organism evidence="3 4">
    <name type="scientific">Talaromyces islandicus</name>
    <name type="common">Penicillium islandicum</name>
    <dbReference type="NCBI Taxonomy" id="28573"/>
    <lineage>
        <taxon>Eukaryota</taxon>
        <taxon>Fungi</taxon>
        <taxon>Dikarya</taxon>
        <taxon>Ascomycota</taxon>
        <taxon>Pezizomycotina</taxon>
        <taxon>Eurotiomycetes</taxon>
        <taxon>Eurotiomycetidae</taxon>
        <taxon>Eurotiales</taxon>
        <taxon>Trichocomaceae</taxon>
        <taxon>Talaromyces</taxon>
        <taxon>Talaromyces sect. Islandici</taxon>
    </lineage>
</organism>
<name>A0A0U1MAX3_TALIS</name>
<protein>
    <submittedName>
        <fullName evidence="3">Uncharacterized protein</fullName>
    </submittedName>
</protein>
<dbReference type="AlphaFoldDB" id="A0A0U1MAX3"/>
<dbReference type="OrthoDB" id="10448087at2759"/>
<dbReference type="EMBL" id="CVMT01000014">
    <property type="protein sequence ID" value="CRG92695.1"/>
    <property type="molecule type" value="Genomic_DNA"/>
</dbReference>
<gene>
    <name evidence="3" type="ORF">PISL3812_09760</name>
</gene>
<accession>A0A0U1MAX3</accession>
<keyword evidence="2" id="KW-0732">Signal</keyword>
<evidence type="ECO:0000313" key="3">
    <source>
        <dbReference type="EMBL" id="CRG92695.1"/>
    </source>
</evidence>
<feature type="chain" id="PRO_5006711772" evidence="2">
    <location>
        <begin position="21"/>
        <end position="166"/>
    </location>
</feature>
<feature type="region of interest" description="Disordered" evidence="1">
    <location>
        <begin position="117"/>
        <end position="166"/>
    </location>
</feature>
<proteinExistence type="predicted"/>
<keyword evidence="4" id="KW-1185">Reference proteome</keyword>
<evidence type="ECO:0000313" key="4">
    <source>
        <dbReference type="Proteomes" id="UP000054383"/>
    </source>
</evidence>